<reference evidence="3" key="1">
    <citation type="submission" date="2018-02" db="EMBL/GenBank/DDBJ databases">
        <authorList>
            <person name="Clavel T."/>
            <person name="Strowig T."/>
        </authorList>
    </citation>
    <scope>NUCLEOTIDE SEQUENCE [LARGE SCALE GENOMIC DNA]</scope>
    <source>
        <strain evidence="3">DSM 100764</strain>
    </source>
</reference>
<evidence type="ECO:0000313" key="2">
    <source>
        <dbReference type="EMBL" id="PWB06636.1"/>
    </source>
</evidence>
<accession>A0A2V1ITW8</accession>
<evidence type="ECO:0000313" key="3">
    <source>
        <dbReference type="Proteomes" id="UP000244925"/>
    </source>
</evidence>
<protein>
    <submittedName>
        <fullName evidence="2">DUF4357 domain-containing protein</fullName>
    </submittedName>
</protein>
<name>A0A2V1ITW8_9BACT</name>
<dbReference type="EMBL" id="PUBV01000021">
    <property type="protein sequence ID" value="PWB06636.1"/>
    <property type="molecule type" value="Genomic_DNA"/>
</dbReference>
<comment type="caution">
    <text evidence="2">The sequence shown here is derived from an EMBL/GenBank/DDBJ whole genome shotgun (WGS) entry which is preliminary data.</text>
</comment>
<proteinExistence type="predicted"/>
<keyword evidence="3" id="KW-1185">Reference proteome</keyword>
<organism evidence="2 3">
    <name type="scientific">Paramuribaculum intestinale</name>
    <dbReference type="NCBI Taxonomy" id="2094151"/>
    <lineage>
        <taxon>Bacteria</taxon>
        <taxon>Pseudomonadati</taxon>
        <taxon>Bacteroidota</taxon>
        <taxon>Bacteroidia</taxon>
        <taxon>Bacteroidales</taxon>
        <taxon>Muribaculaceae</taxon>
        <taxon>Paramuribaculum</taxon>
    </lineage>
</organism>
<evidence type="ECO:0000259" key="1">
    <source>
        <dbReference type="Pfam" id="PF14267"/>
    </source>
</evidence>
<dbReference type="CDD" id="cd10447">
    <property type="entry name" value="GIY-YIG_unchar_2"/>
    <property type="match status" value="1"/>
</dbReference>
<sequence>MGKTVTTYLVDGDPKGTRYAFISNKICQMFVVPRSNLDYLDKQKKLHKPAFYILIGEDEMAKPQAYIGETENFRERVKDHDQKKTFWQKALIFVSKDADMTKTDVQYLEYLAVQQAKNINRYGLQENKQTPKEPNLPEYQKDAMDEFFEDIKFLTSFIGISIFETASVNQLPVFHFKRRGANAKGVYDGNGFTVLRGSILSKDTVNSCHTIERREMIIKDYSQTNENGNPVLTSDISFSSPSTAASICGGCSSNGWVEWKNDKGQTLDEIYRNK</sequence>
<dbReference type="AlphaFoldDB" id="A0A2V1ITW8"/>
<dbReference type="Pfam" id="PF14267">
    <property type="entry name" value="DUF4357"/>
    <property type="match status" value="1"/>
</dbReference>
<feature type="domain" description="DUF4357" evidence="1">
    <location>
        <begin position="214"/>
        <end position="267"/>
    </location>
</feature>
<dbReference type="RefSeq" id="WP_107036520.1">
    <property type="nucleotide sequence ID" value="NZ_CAPOLP010000019.1"/>
</dbReference>
<gene>
    <name evidence="2" type="ORF">C5O25_09560</name>
</gene>
<dbReference type="Proteomes" id="UP000244925">
    <property type="component" value="Unassembled WGS sequence"/>
</dbReference>
<dbReference type="InterPro" id="IPR025579">
    <property type="entry name" value="DUF4357"/>
</dbReference>
<dbReference type="GeneID" id="93424770"/>